<keyword evidence="3" id="KW-0862">Zinc</keyword>
<feature type="coiled-coil region" evidence="5">
    <location>
        <begin position="184"/>
        <end position="211"/>
    </location>
</feature>
<dbReference type="SUPFAM" id="SSF57903">
    <property type="entry name" value="FYVE/PHD zinc finger"/>
    <property type="match status" value="1"/>
</dbReference>
<proteinExistence type="predicted"/>
<dbReference type="Gene3D" id="3.30.40.10">
    <property type="entry name" value="Zinc/RING finger domain, C3HC4 (zinc finger)"/>
    <property type="match status" value="1"/>
</dbReference>
<dbReference type="InterPro" id="IPR019787">
    <property type="entry name" value="Znf_PHD-finger"/>
</dbReference>
<evidence type="ECO:0000256" key="1">
    <source>
        <dbReference type="ARBA" id="ARBA00022723"/>
    </source>
</evidence>
<evidence type="ECO:0000256" key="2">
    <source>
        <dbReference type="ARBA" id="ARBA00022771"/>
    </source>
</evidence>
<organism evidence="8 9">
    <name type="scientific">Folsomia candida</name>
    <name type="common">Springtail</name>
    <dbReference type="NCBI Taxonomy" id="158441"/>
    <lineage>
        <taxon>Eukaryota</taxon>
        <taxon>Metazoa</taxon>
        <taxon>Ecdysozoa</taxon>
        <taxon>Arthropoda</taxon>
        <taxon>Hexapoda</taxon>
        <taxon>Collembola</taxon>
        <taxon>Entomobryomorpha</taxon>
        <taxon>Isotomoidea</taxon>
        <taxon>Isotomidae</taxon>
        <taxon>Proisotominae</taxon>
        <taxon>Folsomia</taxon>
    </lineage>
</organism>
<reference evidence="8 9" key="1">
    <citation type="submission" date="2015-12" db="EMBL/GenBank/DDBJ databases">
        <title>The genome of Folsomia candida.</title>
        <authorList>
            <person name="Faddeeva A."/>
            <person name="Derks M.F."/>
            <person name="Anvar Y."/>
            <person name="Smit S."/>
            <person name="Van Straalen N."/>
            <person name="Roelofs D."/>
        </authorList>
    </citation>
    <scope>NUCLEOTIDE SEQUENCE [LARGE SCALE GENOMIC DNA]</scope>
    <source>
        <strain evidence="8 9">VU population</strain>
        <tissue evidence="8">Whole body</tissue>
    </source>
</reference>
<feature type="compositionally biased region" description="Basic and acidic residues" evidence="6">
    <location>
        <begin position="304"/>
        <end position="314"/>
    </location>
</feature>
<dbReference type="AlphaFoldDB" id="A0A226EIK0"/>
<evidence type="ECO:0000313" key="9">
    <source>
        <dbReference type="Proteomes" id="UP000198287"/>
    </source>
</evidence>
<dbReference type="Proteomes" id="UP000198287">
    <property type="component" value="Unassembled WGS sequence"/>
</dbReference>
<dbReference type="PROSITE" id="PS50016">
    <property type="entry name" value="ZF_PHD_2"/>
    <property type="match status" value="1"/>
</dbReference>
<keyword evidence="9" id="KW-1185">Reference proteome</keyword>
<evidence type="ECO:0000313" key="8">
    <source>
        <dbReference type="EMBL" id="OXA57472.1"/>
    </source>
</evidence>
<evidence type="ECO:0000256" key="4">
    <source>
        <dbReference type="PROSITE-ProRule" id="PRU00146"/>
    </source>
</evidence>
<keyword evidence="2 4" id="KW-0863">Zinc-finger</keyword>
<evidence type="ECO:0000256" key="6">
    <source>
        <dbReference type="SAM" id="MobiDB-lite"/>
    </source>
</evidence>
<protein>
    <submittedName>
        <fullName evidence="8">Protein Jade-3</fullName>
    </submittedName>
</protein>
<dbReference type="InterPro" id="IPR011011">
    <property type="entry name" value="Znf_FYVE_PHD"/>
</dbReference>
<keyword evidence="1" id="KW-0479">Metal-binding</keyword>
<name>A0A226EIK0_FOLCA</name>
<dbReference type="GO" id="GO:0008270">
    <property type="term" value="F:zinc ion binding"/>
    <property type="evidence" value="ECO:0007669"/>
    <property type="project" value="UniProtKB-KW"/>
</dbReference>
<dbReference type="EMBL" id="LNIX01000003">
    <property type="protein sequence ID" value="OXA57472.1"/>
    <property type="molecule type" value="Genomic_DNA"/>
</dbReference>
<evidence type="ECO:0000256" key="3">
    <source>
        <dbReference type="ARBA" id="ARBA00022833"/>
    </source>
</evidence>
<dbReference type="InterPro" id="IPR013083">
    <property type="entry name" value="Znf_RING/FYVE/PHD"/>
</dbReference>
<keyword evidence="5" id="KW-0175">Coiled coil</keyword>
<gene>
    <name evidence="8" type="ORF">Fcan01_08266</name>
</gene>
<evidence type="ECO:0000259" key="7">
    <source>
        <dbReference type="PROSITE" id="PS50016"/>
    </source>
</evidence>
<evidence type="ECO:0000256" key="5">
    <source>
        <dbReference type="SAM" id="Coils"/>
    </source>
</evidence>
<dbReference type="SMART" id="SM00249">
    <property type="entry name" value="PHD"/>
    <property type="match status" value="1"/>
</dbReference>
<feature type="region of interest" description="Disordered" evidence="6">
    <location>
        <begin position="304"/>
        <end position="323"/>
    </location>
</feature>
<feature type="domain" description="PHD-type" evidence="7">
    <location>
        <begin position="4"/>
        <end position="56"/>
    </location>
</feature>
<dbReference type="Pfam" id="PF00628">
    <property type="entry name" value="PHD"/>
    <property type="match status" value="1"/>
</dbReference>
<dbReference type="InterPro" id="IPR001965">
    <property type="entry name" value="Znf_PHD"/>
</dbReference>
<accession>A0A226EIK0</accession>
<sequence length="339" mass="38211">MANDLHCPIPTCPGPSDTEDDNWIFCEQCTSWFHSKCVGVVVIPEEEWICLVCISLNSTSSQLSSTANDDPTNHPVQAETSNPTRIISSKKIYGYIWRDPASFEVVDVYFGLHEEDSKEAAKLKWQQTLRSAKKGCTDMKMFRAGYFFDHEEAFEVPGMVGTSKWVAGQLKWLTRNETGFEKKIENLTAENSTLTAENSKLSLRLKGLKRKRKDSRKVNRLLLVERRRKGGNTDVPSFIPVTFNLGADDNLVQGSLPNFDIFRDQSADDDESSSDDDDEALQYARVLKVSDLINVVTRVLDRSDTETVTSRKGDNITQETDENKQTEFSGKVFVVKLGD</sequence>
<comment type="caution">
    <text evidence="8">The sequence shown here is derived from an EMBL/GenBank/DDBJ whole genome shotgun (WGS) entry which is preliminary data.</text>
</comment>